<proteinExistence type="predicted"/>
<dbReference type="SUPFAM" id="SSF74650">
    <property type="entry name" value="Galactose mutarotase-like"/>
    <property type="match status" value="1"/>
</dbReference>
<organism evidence="1 2">
    <name type="scientific">Asanoa ishikariensis</name>
    <dbReference type="NCBI Taxonomy" id="137265"/>
    <lineage>
        <taxon>Bacteria</taxon>
        <taxon>Bacillati</taxon>
        <taxon>Actinomycetota</taxon>
        <taxon>Actinomycetes</taxon>
        <taxon>Micromonosporales</taxon>
        <taxon>Micromonosporaceae</taxon>
        <taxon>Asanoa</taxon>
    </lineage>
</organism>
<dbReference type="CDD" id="cd09022">
    <property type="entry name" value="Aldose_epim_Ec_YihR"/>
    <property type="match status" value="1"/>
</dbReference>
<dbReference type="OrthoDB" id="4739604at2"/>
<dbReference type="GO" id="GO:0004034">
    <property type="term" value="F:aldose 1-epimerase activity"/>
    <property type="evidence" value="ECO:0007669"/>
    <property type="project" value="TreeGrafter"/>
</dbReference>
<dbReference type="RefSeq" id="WP_090787212.1">
    <property type="nucleotide sequence ID" value="NZ_BOND01000015.1"/>
</dbReference>
<sequence length="309" mass="33644">MSNRTVPPLSGTQWTIAAHGQEAVVVEVGGGLRAYRADGVDYLDGYAPDELPPGSSGQVLAPWPSRIRDGRYTFGGATHQLPLTEPAKHNAIHGLVAWQRWRLVEQTADSVSIELDLPAQVGYPWQLTLRTRYTLTADGLRVDHEVTNIGAEAAPFGLAAHPYFRLPGTPLDDLTLTVPGRSRVLFDARLLPIGAAKVNGGDHDFTAPRRIGAQVLDNAFGDIDRDADGTSSVRISDGTRTLRVWADETFKWWVVFTSDTLHGDRQRRAVAIEPQTCPPDAFRSGHDVIVIEPGASWSATWGVRVSLDG</sequence>
<evidence type="ECO:0000313" key="1">
    <source>
        <dbReference type="EMBL" id="SDY64204.1"/>
    </source>
</evidence>
<dbReference type="InterPro" id="IPR011013">
    <property type="entry name" value="Gal_mutarotase_sf_dom"/>
</dbReference>
<evidence type="ECO:0000313" key="2">
    <source>
        <dbReference type="Proteomes" id="UP000199632"/>
    </source>
</evidence>
<dbReference type="GO" id="GO:0030246">
    <property type="term" value="F:carbohydrate binding"/>
    <property type="evidence" value="ECO:0007669"/>
    <property type="project" value="InterPro"/>
</dbReference>
<dbReference type="InterPro" id="IPR037480">
    <property type="entry name" value="YihR-like"/>
</dbReference>
<reference evidence="2" key="1">
    <citation type="submission" date="2016-10" db="EMBL/GenBank/DDBJ databases">
        <authorList>
            <person name="Varghese N."/>
            <person name="Submissions S."/>
        </authorList>
    </citation>
    <scope>NUCLEOTIDE SEQUENCE [LARGE SCALE GENOMIC DNA]</scope>
    <source>
        <strain evidence="2">DSM 44718</strain>
    </source>
</reference>
<dbReference type="STRING" id="137265.SAMN05421684_0782"/>
<protein>
    <submittedName>
        <fullName evidence="1">Aldose 1-epimerase</fullName>
    </submittedName>
</protein>
<name>A0A1H3LJS3_9ACTN</name>
<dbReference type="EMBL" id="FNQB01000001">
    <property type="protein sequence ID" value="SDY64204.1"/>
    <property type="molecule type" value="Genomic_DNA"/>
</dbReference>
<dbReference type="GO" id="GO:0033499">
    <property type="term" value="P:galactose catabolic process via UDP-galactose, Leloir pathway"/>
    <property type="evidence" value="ECO:0007669"/>
    <property type="project" value="TreeGrafter"/>
</dbReference>
<dbReference type="Pfam" id="PF01263">
    <property type="entry name" value="Aldose_epim"/>
    <property type="match status" value="1"/>
</dbReference>
<gene>
    <name evidence="1" type="ORF">SAMN05421684_0782</name>
</gene>
<accession>A0A1H3LJS3</accession>
<keyword evidence="2" id="KW-1185">Reference proteome</keyword>
<dbReference type="InterPro" id="IPR008183">
    <property type="entry name" value="Aldose_1/G6P_1-epimerase"/>
</dbReference>
<dbReference type="PANTHER" id="PTHR10091:SF0">
    <property type="entry name" value="GALACTOSE MUTAROTASE"/>
    <property type="match status" value="1"/>
</dbReference>
<dbReference type="Proteomes" id="UP000199632">
    <property type="component" value="Unassembled WGS sequence"/>
</dbReference>
<dbReference type="PANTHER" id="PTHR10091">
    <property type="entry name" value="ALDOSE-1-EPIMERASE"/>
    <property type="match status" value="1"/>
</dbReference>
<dbReference type="GO" id="GO:0006006">
    <property type="term" value="P:glucose metabolic process"/>
    <property type="evidence" value="ECO:0007669"/>
    <property type="project" value="TreeGrafter"/>
</dbReference>
<dbReference type="Gene3D" id="2.70.98.10">
    <property type="match status" value="1"/>
</dbReference>
<dbReference type="InterPro" id="IPR014718">
    <property type="entry name" value="GH-type_carb-bd"/>
</dbReference>
<dbReference type="AlphaFoldDB" id="A0A1H3LJS3"/>